<dbReference type="OrthoDB" id="61870at2759"/>
<gene>
    <name evidence="1" type="ORF">E0L32_000574</name>
</gene>
<reference evidence="1 2" key="1">
    <citation type="submission" date="2019-06" db="EMBL/GenBank/DDBJ databases">
        <title>Draft genome sequence of the filamentous fungus Phialemoniopsis curvata isolated from diesel fuel.</title>
        <authorList>
            <person name="Varaljay V.A."/>
            <person name="Lyon W.J."/>
            <person name="Crouch A.L."/>
            <person name="Drake C.E."/>
            <person name="Hollomon J.M."/>
            <person name="Nadeau L.J."/>
            <person name="Nunn H.S."/>
            <person name="Stevenson B.S."/>
            <person name="Bojanowski C.L."/>
            <person name="Crookes-Goodson W.J."/>
        </authorList>
    </citation>
    <scope>NUCLEOTIDE SEQUENCE [LARGE SCALE GENOMIC DNA]</scope>
    <source>
        <strain evidence="1 2">D216</strain>
    </source>
</reference>
<evidence type="ECO:0000313" key="1">
    <source>
        <dbReference type="EMBL" id="TPX14180.1"/>
    </source>
</evidence>
<dbReference type="GeneID" id="41968021"/>
<evidence type="ECO:0008006" key="3">
    <source>
        <dbReference type="Google" id="ProtNLM"/>
    </source>
</evidence>
<dbReference type="Proteomes" id="UP000319257">
    <property type="component" value="Unassembled WGS sequence"/>
</dbReference>
<dbReference type="RefSeq" id="XP_030995891.1">
    <property type="nucleotide sequence ID" value="XM_031140301.1"/>
</dbReference>
<dbReference type="Gene3D" id="3.40.630.30">
    <property type="match status" value="1"/>
</dbReference>
<dbReference type="PANTHER" id="PTHR20958">
    <property type="entry name" value="GLYCINE N-ACYLTRANSFERASE-LIKE PROTEIN"/>
    <property type="match status" value="1"/>
</dbReference>
<dbReference type="EMBL" id="SKBQ01000002">
    <property type="protein sequence ID" value="TPX14180.1"/>
    <property type="molecule type" value="Genomic_DNA"/>
</dbReference>
<protein>
    <recommendedName>
        <fullName evidence="3">FR47-like domain-containing protein</fullName>
    </recommendedName>
</protein>
<dbReference type="PANTHER" id="PTHR20958:SF6">
    <property type="entry name" value="GLYCINE N-ACYLTRANSFERASE-LIKE PROTEIN"/>
    <property type="match status" value="1"/>
</dbReference>
<sequence length="329" mass="35509">MPPQITVQDLPIPLPPDQSTHILALLSQHLPYSHHVLRRLQFAQHSPAGRTPTAHLLWVTTTTTTTTTTNSSAGGDDFAAAYVDLSRHPETQVFPYATTEDGHPGTLPAPAPAADLLLAVMRRVRGIARAEGAGLGVMFGSLHGGLREAVLLRGGSGGGGGGLRTSYTNVHEKWLLPLGDLPWPGAEDAVREWMAREGMGWGVVEGAEDCRLVISRTRIPKSEATLMTLPSMSVRLKDGTMVAWAFMGVDGTLSTLHVEEPYRGKGLAKALAVRIMRQHHPAFSDDGWCAADVHVDNKQSQGVCKSMGGYIGWRNSWTRFELDTLSDAV</sequence>
<accession>A0A507BC40</accession>
<comment type="caution">
    <text evidence="1">The sequence shown here is derived from an EMBL/GenBank/DDBJ whole genome shotgun (WGS) entry which is preliminary data.</text>
</comment>
<dbReference type="SUPFAM" id="SSF55729">
    <property type="entry name" value="Acyl-CoA N-acyltransferases (Nat)"/>
    <property type="match status" value="1"/>
</dbReference>
<organism evidence="1 2">
    <name type="scientific">Thyridium curvatum</name>
    <dbReference type="NCBI Taxonomy" id="1093900"/>
    <lineage>
        <taxon>Eukaryota</taxon>
        <taxon>Fungi</taxon>
        <taxon>Dikarya</taxon>
        <taxon>Ascomycota</taxon>
        <taxon>Pezizomycotina</taxon>
        <taxon>Sordariomycetes</taxon>
        <taxon>Sordariomycetidae</taxon>
        <taxon>Thyridiales</taxon>
        <taxon>Thyridiaceae</taxon>
        <taxon>Thyridium</taxon>
    </lineage>
</organism>
<dbReference type="InterPro" id="IPR016181">
    <property type="entry name" value="Acyl_CoA_acyltransferase"/>
</dbReference>
<dbReference type="InterPro" id="IPR053225">
    <property type="entry name" value="Acyl-CoA_N-acyltransferase"/>
</dbReference>
<dbReference type="InParanoid" id="A0A507BC40"/>
<dbReference type="AlphaFoldDB" id="A0A507BC40"/>
<proteinExistence type="predicted"/>
<name>A0A507BC40_9PEZI</name>
<evidence type="ECO:0000313" key="2">
    <source>
        <dbReference type="Proteomes" id="UP000319257"/>
    </source>
</evidence>
<keyword evidence="2" id="KW-1185">Reference proteome</keyword>